<dbReference type="Pfam" id="PF13091">
    <property type="entry name" value="PLDc_2"/>
    <property type="match status" value="1"/>
</dbReference>
<dbReference type="PANTHER" id="PTHR43856:SF1">
    <property type="entry name" value="MITOCHONDRIAL CARDIOLIPIN HYDROLASE"/>
    <property type="match status" value="1"/>
</dbReference>
<evidence type="ECO:0000259" key="7">
    <source>
        <dbReference type="PROSITE" id="PS50035"/>
    </source>
</evidence>
<evidence type="ECO:0000256" key="3">
    <source>
        <dbReference type="ARBA" id="ARBA00023098"/>
    </source>
</evidence>
<dbReference type="OrthoDB" id="412219at2759"/>
<keyword evidence="2" id="KW-0442">Lipid degradation</keyword>
<dbReference type="InterPro" id="IPR025202">
    <property type="entry name" value="PLD-like_dom"/>
</dbReference>
<comment type="similarity">
    <text evidence="4">Belongs to the phospholipase D family. MitoPLD/Zucchini subfamily.</text>
</comment>
<name>A0A1R2BDH8_9CILI</name>
<dbReference type="GO" id="GO:0016042">
    <property type="term" value="P:lipid catabolic process"/>
    <property type="evidence" value="ECO:0007669"/>
    <property type="project" value="UniProtKB-KW"/>
</dbReference>
<gene>
    <name evidence="8" type="ORF">SteCoe_26166</name>
</gene>
<evidence type="ECO:0000256" key="2">
    <source>
        <dbReference type="ARBA" id="ARBA00022963"/>
    </source>
</evidence>
<evidence type="ECO:0000256" key="6">
    <source>
        <dbReference type="SAM" id="MobiDB-lite"/>
    </source>
</evidence>
<dbReference type="InterPro" id="IPR051406">
    <property type="entry name" value="PLD_domain"/>
</dbReference>
<evidence type="ECO:0000256" key="4">
    <source>
        <dbReference type="ARBA" id="ARBA00038012"/>
    </source>
</evidence>
<organism evidence="8 9">
    <name type="scientific">Stentor coeruleus</name>
    <dbReference type="NCBI Taxonomy" id="5963"/>
    <lineage>
        <taxon>Eukaryota</taxon>
        <taxon>Sar</taxon>
        <taxon>Alveolata</taxon>
        <taxon>Ciliophora</taxon>
        <taxon>Postciliodesmatophora</taxon>
        <taxon>Heterotrichea</taxon>
        <taxon>Heterotrichida</taxon>
        <taxon>Stentoridae</taxon>
        <taxon>Stentor</taxon>
    </lineage>
</organism>
<dbReference type="InterPro" id="IPR001736">
    <property type="entry name" value="PLipase_D/transphosphatidylase"/>
</dbReference>
<dbReference type="SUPFAM" id="SSF56024">
    <property type="entry name" value="Phospholipase D/nuclease"/>
    <property type="match status" value="1"/>
</dbReference>
<evidence type="ECO:0000313" key="8">
    <source>
        <dbReference type="EMBL" id="OMJ74823.1"/>
    </source>
</evidence>
<keyword evidence="1" id="KW-0378">Hydrolase</keyword>
<evidence type="ECO:0000313" key="9">
    <source>
        <dbReference type="Proteomes" id="UP000187209"/>
    </source>
</evidence>
<dbReference type="GO" id="GO:0016891">
    <property type="term" value="F:RNA endonuclease activity producing 5'-phosphomonoesters, hydrolytic mechanism"/>
    <property type="evidence" value="ECO:0007669"/>
    <property type="project" value="TreeGrafter"/>
</dbReference>
<accession>A0A1R2BDH8</accession>
<evidence type="ECO:0000256" key="5">
    <source>
        <dbReference type="ARBA" id="ARBA00040549"/>
    </source>
</evidence>
<proteinExistence type="inferred from homology"/>
<comment type="caution">
    <text evidence="8">The sequence shown here is derived from an EMBL/GenBank/DDBJ whole genome shotgun (WGS) entry which is preliminary data.</text>
</comment>
<dbReference type="Proteomes" id="UP000187209">
    <property type="component" value="Unassembled WGS sequence"/>
</dbReference>
<protein>
    <recommendedName>
        <fullName evidence="5">Mitochondrial cardiolipin hydrolase</fullName>
    </recommendedName>
</protein>
<feature type="compositionally biased region" description="Basic and acidic residues" evidence="6">
    <location>
        <begin position="8"/>
        <end position="27"/>
    </location>
</feature>
<dbReference type="PROSITE" id="PS50035">
    <property type="entry name" value="PLD"/>
    <property type="match status" value="1"/>
</dbReference>
<feature type="region of interest" description="Disordered" evidence="6">
    <location>
        <begin position="1"/>
        <end position="42"/>
    </location>
</feature>
<dbReference type="CDD" id="cd09171">
    <property type="entry name" value="PLDc_vPLD6_like"/>
    <property type="match status" value="1"/>
</dbReference>
<keyword evidence="9" id="KW-1185">Reference proteome</keyword>
<dbReference type="EMBL" id="MPUH01000726">
    <property type="protein sequence ID" value="OMJ74823.1"/>
    <property type="molecule type" value="Genomic_DNA"/>
</dbReference>
<dbReference type="PANTHER" id="PTHR43856">
    <property type="entry name" value="CARDIOLIPIN HYDROLASE"/>
    <property type="match status" value="1"/>
</dbReference>
<sequence>MPRGKKARNPDEEATKEKPVEKEETKTKGRRTKKAPEPVVEEAKVVETSSSEIAEFLKANAGSQDYAKKFKELLHNSTAPRGLINEAVRTIFEIVDSDATKLNWGKSIIELISSDSMEPKKRLREAFFFPSSESEKKLVKHLGRAQKTMLICVFALTNDTLANAIRDAKNRGVQIKMIFDDEMMRMPGSDVKKLHDEGYEVRVDLDPKAHMHHKFVVMDESTVITGSYNWTRQASNKNHENVVIFEDEEIAKKYIEEFNKLWGNFAGSIEKCLGGLVSSGGH</sequence>
<reference evidence="8 9" key="1">
    <citation type="submission" date="2016-11" db="EMBL/GenBank/DDBJ databases">
        <title>The macronuclear genome of Stentor coeruleus: a giant cell with tiny introns.</title>
        <authorList>
            <person name="Slabodnick M."/>
            <person name="Ruby J.G."/>
            <person name="Reiff S.B."/>
            <person name="Swart E.C."/>
            <person name="Gosai S."/>
            <person name="Prabakaran S."/>
            <person name="Witkowska E."/>
            <person name="Larue G.E."/>
            <person name="Fisher S."/>
            <person name="Freeman R.M."/>
            <person name="Gunawardena J."/>
            <person name="Chu W."/>
            <person name="Stover N.A."/>
            <person name="Gregory B.D."/>
            <person name="Nowacki M."/>
            <person name="Derisi J."/>
            <person name="Roy S.W."/>
            <person name="Marshall W.F."/>
            <person name="Sood P."/>
        </authorList>
    </citation>
    <scope>NUCLEOTIDE SEQUENCE [LARGE SCALE GENOMIC DNA]</scope>
    <source>
        <strain evidence="8">WM001</strain>
    </source>
</reference>
<feature type="domain" description="PLD phosphodiesterase" evidence="7">
    <location>
        <begin position="207"/>
        <end position="234"/>
    </location>
</feature>
<keyword evidence="3" id="KW-0443">Lipid metabolism</keyword>
<dbReference type="AlphaFoldDB" id="A0A1R2BDH8"/>
<evidence type="ECO:0000256" key="1">
    <source>
        <dbReference type="ARBA" id="ARBA00022801"/>
    </source>
</evidence>
<dbReference type="Gene3D" id="3.30.870.10">
    <property type="entry name" value="Endonuclease Chain A"/>
    <property type="match status" value="1"/>
</dbReference>